<feature type="domain" description="K Homology" evidence="4">
    <location>
        <begin position="377"/>
        <end position="447"/>
    </location>
</feature>
<dbReference type="SUPFAM" id="SSF54791">
    <property type="entry name" value="Eukaryotic type KH-domain (KH-domain type I)"/>
    <property type="match status" value="3"/>
</dbReference>
<protein>
    <recommendedName>
        <fullName evidence="4">K Homology domain-containing protein</fullName>
    </recommendedName>
</protein>
<dbReference type="AlphaFoldDB" id="A0ABD3VYN7"/>
<dbReference type="PROSITE" id="PS50084">
    <property type="entry name" value="KH_TYPE_1"/>
    <property type="match status" value="3"/>
</dbReference>
<feature type="domain" description="K Homology" evidence="4">
    <location>
        <begin position="32"/>
        <end position="100"/>
    </location>
</feature>
<dbReference type="SMART" id="SM00322">
    <property type="entry name" value="KH"/>
    <property type="match status" value="3"/>
</dbReference>
<keyword evidence="6" id="KW-1185">Reference proteome</keyword>
<feature type="region of interest" description="Disordered" evidence="3">
    <location>
        <begin position="1"/>
        <end position="32"/>
    </location>
</feature>
<dbReference type="CDD" id="cd22432">
    <property type="entry name" value="KH-I_HNRNPK_rpt1"/>
    <property type="match status" value="1"/>
</dbReference>
<dbReference type="InterPro" id="IPR036612">
    <property type="entry name" value="KH_dom_type_1_sf"/>
</dbReference>
<dbReference type="Pfam" id="PF00013">
    <property type="entry name" value="KH_1"/>
    <property type="match status" value="3"/>
</dbReference>
<accession>A0ABD3VYN7</accession>
<reference evidence="5 6" key="1">
    <citation type="submission" date="2024-11" db="EMBL/GenBank/DDBJ databases">
        <title>Chromosome-level genome assembly of the freshwater bivalve Anodonta woodiana.</title>
        <authorList>
            <person name="Chen X."/>
        </authorList>
    </citation>
    <scope>NUCLEOTIDE SEQUENCE [LARGE SCALE GENOMIC DNA]</scope>
    <source>
        <strain evidence="5">MN2024</strain>
        <tissue evidence="5">Gills</tissue>
    </source>
</reference>
<feature type="compositionally biased region" description="Gly residues" evidence="3">
    <location>
        <begin position="227"/>
        <end position="260"/>
    </location>
</feature>
<proteinExistence type="predicted"/>
<feature type="domain" description="K Homology" evidence="4">
    <location>
        <begin position="110"/>
        <end position="181"/>
    </location>
</feature>
<comment type="caution">
    <text evidence="5">The sequence shown here is derived from an EMBL/GenBank/DDBJ whole genome shotgun (WGS) entry which is preliminary data.</text>
</comment>
<evidence type="ECO:0000259" key="4">
    <source>
        <dbReference type="SMART" id="SM00322"/>
    </source>
</evidence>
<feature type="region of interest" description="Disordered" evidence="3">
    <location>
        <begin position="211"/>
        <end position="260"/>
    </location>
</feature>
<evidence type="ECO:0000313" key="6">
    <source>
        <dbReference type="Proteomes" id="UP001634394"/>
    </source>
</evidence>
<dbReference type="CDD" id="cd22434">
    <property type="entry name" value="KH-I_HNRNPK_rpt3"/>
    <property type="match status" value="1"/>
</dbReference>
<dbReference type="EMBL" id="JBJQND010000009">
    <property type="protein sequence ID" value="KAL3866735.1"/>
    <property type="molecule type" value="Genomic_DNA"/>
</dbReference>
<feature type="compositionally biased region" description="Basic and acidic residues" evidence="3">
    <location>
        <begin position="22"/>
        <end position="32"/>
    </location>
</feature>
<dbReference type="PANTHER" id="PTHR10288">
    <property type="entry name" value="KH DOMAIN CONTAINING RNA BINDING PROTEIN"/>
    <property type="match status" value="1"/>
</dbReference>
<evidence type="ECO:0000256" key="3">
    <source>
        <dbReference type="SAM" id="MobiDB-lite"/>
    </source>
</evidence>
<dbReference type="GO" id="GO:0003723">
    <property type="term" value="F:RNA binding"/>
    <property type="evidence" value="ECO:0007669"/>
    <property type="project" value="UniProtKB-UniRule"/>
</dbReference>
<evidence type="ECO:0000256" key="2">
    <source>
        <dbReference type="PROSITE-ProRule" id="PRU00117"/>
    </source>
</evidence>
<feature type="compositionally biased region" description="Acidic residues" evidence="3">
    <location>
        <begin position="12"/>
        <end position="21"/>
    </location>
</feature>
<keyword evidence="1" id="KW-0677">Repeat</keyword>
<name>A0ABD3VYN7_SINWO</name>
<evidence type="ECO:0000313" key="5">
    <source>
        <dbReference type="EMBL" id="KAL3866735.1"/>
    </source>
</evidence>
<dbReference type="CDD" id="cd22433">
    <property type="entry name" value="KH-I_HNRNPK_rpt2"/>
    <property type="match status" value="1"/>
</dbReference>
<dbReference type="Proteomes" id="UP001634394">
    <property type="component" value="Unassembled WGS sequence"/>
</dbReference>
<dbReference type="InterPro" id="IPR004087">
    <property type="entry name" value="KH_dom"/>
</dbReference>
<dbReference type="InterPro" id="IPR004088">
    <property type="entry name" value="KH_dom_type_1"/>
</dbReference>
<keyword evidence="2" id="KW-0694">RNA-binding</keyword>
<gene>
    <name evidence="5" type="ORF">ACJMK2_044015</name>
</gene>
<feature type="compositionally biased region" description="Basic and acidic residues" evidence="3">
    <location>
        <begin position="1"/>
        <end position="11"/>
    </location>
</feature>
<organism evidence="5 6">
    <name type="scientific">Sinanodonta woodiana</name>
    <name type="common">Chinese pond mussel</name>
    <name type="synonym">Anodonta woodiana</name>
    <dbReference type="NCBI Taxonomy" id="1069815"/>
    <lineage>
        <taxon>Eukaryota</taxon>
        <taxon>Metazoa</taxon>
        <taxon>Spiralia</taxon>
        <taxon>Lophotrochozoa</taxon>
        <taxon>Mollusca</taxon>
        <taxon>Bivalvia</taxon>
        <taxon>Autobranchia</taxon>
        <taxon>Heteroconchia</taxon>
        <taxon>Palaeoheterodonta</taxon>
        <taxon>Unionida</taxon>
        <taxon>Unionoidea</taxon>
        <taxon>Unionidae</taxon>
        <taxon>Unioninae</taxon>
        <taxon>Sinanodonta</taxon>
    </lineage>
</organism>
<sequence>MEDQGMKREREDDAYDDDDDNDQPKRRRDDGKRVELRILLQSKNAGAIIGKGGNNIKRLRTEYKASVTVPDSDGPERILTVCADLGTALDCLLDIIPTLEDYKNMKDKDFDCEIRLLVHQSQAGCIIGRAGFKIKELREKTGTQIKVYSQCCPNSTERIVAIQGKPEPVVNCIDTIFDLLETAPPKGPNVPYEPHNYDEYFAAEYGGFTRADGGRGGKAPRGLPPGREGGFGGGSQMGSGRMGSSRGGGGRSGGMGRMGGMGDMGMGADDMGFGGRSGMSAPRTRGGMSGSGGLMGGMRSGGGSGLGGGMGGDRNLGGGGMSRGMQGGGRGGMRSTMSSGGGGFGGRGGDSFGGGMDFMDDNMGGMGQQGMMFGNDPTSNTQVTIPKDLAGAIIGKGGSRISEIRRQSNAQIVIDEALPGSNDRIITITGTEEQIQNAQYLLQMSISRTYSSKTAHDEV</sequence>
<evidence type="ECO:0000256" key="1">
    <source>
        <dbReference type="ARBA" id="ARBA00022737"/>
    </source>
</evidence>
<dbReference type="Gene3D" id="3.30.1370.10">
    <property type="entry name" value="K Homology domain, type 1"/>
    <property type="match status" value="3"/>
</dbReference>